<comment type="catalytic activity">
    <reaction evidence="14 15">
        <text>ATP + H2O = ADP + phosphate + H(+)</text>
        <dbReference type="Rhea" id="RHEA:13065"/>
        <dbReference type="ChEBI" id="CHEBI:15377"/>
        <dbReference type="ChEBI" id="CHEBI:15378"/>
        <dbReference type="ChEBI" id="CHEBI:30616"/>
        <dbReference type="ChEBI" id="CHEBI:43474"/>
        <dbReference type="ChEBI" id="CHEBI:456216"/>
        <dbReference type="EC" id="5.6.2.4"/>
    </reaction>
</comment>
<accession>A0A191ZKF3</accession>
<feature type="binding site" evidence="15">
    <location>
        <position position="1161"/>
    </location>
    <ligand>
        <name>Mg(2+)</name>
        <dbReference type="ChEBI" id="CHEBI:18420"/>
    </ligand>
</feature>
<feature type="binding site" evidence="15">
    <location>
        <position position="1044"/>
    </location>
    <ligand>
        <name>Mg(2+)</name>
        <dbReference type="ChEBI" id="CHEBI:18420"/>
    </ligand>
</feature>
<evidence type="ECO:0000256" key="3">
    <source>
        <dbReference type="ARBA" id="ARBA00022741"/>
    </source>
</evidence>
<dbReference type="PANTHER" id="PTHR11070">
    <property type="entry name" value="UVRD / RECB / PCRA DNA HELICASE FAMILY MEMBER"/>
    <property type="match status" value="1"/>
</dbReference>
<feature type="region of interest" description="Nuclease activity, interacts with RecD and RecA" evidence="15">
    <location>
        <begin position="965"/>
        <end position="1285"/>
    </location>
</feature>
<dbReference type="GO" id="GO:0000287">
    <property type="term" value="F:magnesium ion binding"/>
    <property type="evidence" value="ECO:0007669"/>
    <property type="project" value="UniProtKB-UniRule"/>
</dbReference>
<reference evidence="19 20" key="1">
    <citation type="submission" date="2016-06" db="EMBL/GenBank/DDBJ databases">
        <title>Insight into the functional genes involving in sulfur oxidation in Pearl River water.</title>
        <authorList>
            <person name="Luo J."/>
            <person name="Tan X."/>
            <person name="Lin W."/>
        </authorList>
    </citation>
    <scope>NUCLEOTIDE SEQUENCE [LARGE SCALE GENOMIC DNA]</scope>
    <source>
        <strain evidence="19 20">LS2</strain>
    </source>
</reference>
<keyword evidence="12 15" id="KW-0413">Isomerase</keyword>
<dbReference type="EC" id="5.6.2.4" evidence="15"/>
<feature type="binding site" evidence="16">
    <location>
        <begin position="25"/>
        <end position="32"/>
    </location>
    <ligand>
        <name>ATP</name>
        <dbReference type="ChEBI" id="CHEBI:30616"/>
    </ligand>
</feature>
<comment type="domain">
    <text evidence="15">The N-terminal DNA-binding domain is a ssDNA-dependent ATPase and has ATP-dependent 3'-5' helicase function. This domain interacts with RecC.</text>
</comment>
<dbReference type="Gene3D" id="3.40.50.300">
    <property type="entry name" value="P-loop containing nucleotide triphosphate hydrolases"/>
    <property type="match status" value="2"/>
</dbReference>
<evidence type="ECO:0000256" key="9">
    <source>
        <dbReference type="ARBA" id="ARBA00022842"/>
    </source>
</evidence>
<keyword evidence="10 15" id="KW-0238">DNA-binding</keyword>
<dbReference type="InterPro" id="IPR014017">
    <property type="entry name" value="DNA_helicase_UvrD-like_C"/>
</dbReference>
<evidence type="ECO:0000259" key="18">
    <source>
        <dbReference type="PROSITE" id="PS51217"/>
    </source>
</evidence>
<dbReference type="KEGG" id="haz:A9404_07140"/>
<comment type="cofactor">
    <cofactor evidence="15">
        <name>Mg(2+)</name>
        <dbReference type="ChEBI" id="CHEBI:18420"/>
    </cofactor>
    <text evidence="15">Binds 1 Mg(2+) ion per subunit.</text>
</comment>
<dbReference type="GO" id="GO:0000724">
    <property type="term" value="P:double-strand break repair via homologous recombination"/>
    <property type="evidence" value="ECO:0007669"/>
    <property type="project" value="UniProtKB-UniRule"/>
</dbReference>
<name>A0A191ZKF3_9GAMM</name>
<keyword evidence="4 15" id="KW-0227">DNA damage</keyword>
<dbReference type="GO" id="GO:0016887">
    <property type="term" value="F:ATP hydrolysis activity"/>
    <property type="evidence" value="ECO:0007669"/>
    <property type="project" value="RHEA"/>
</dbReference>
<dbReference type="InterPro" id="IPR027417">
    <property type="entry name" value="P-loop_NTPase"/>
</dbReference>
<evidence type="ECO:0000256" key="13">
    <source>
        <dbReference type="ARBA" id="ARBA00034617"/>
    </source>
</evidence>
<evidence type="ECO:0000256" key="7">
    <source>
        <dbReference type="ARBA" id="ARBA00022839"/>
    </source>
</evidence>
<comment type="similarity">
    <text evidence="15">Belongs to the helicase family. UvrD subfamily.</text>
</comment>
<evidence type="ECO:0000256" key="6">
    <source>
        <dbReference type="ARBA" id="ARBA00022806"/>
    </source>
</evidence>
<dbReference type="GO" id="GO:0005524">
    <property type="term" value="F:ATP binding"/>
    <property type="evidence" value="ECO:0007669"/>
    <property type="project" value="UniProtKB-UniRule"/>
</dbReference>
<feature type="region of interest" description="DNA-binding and helicase activity, interacts with RecC" evidence="15">
    <location>
        <begin position="1"/>
        <end position="941"/>
    </location>
</feature>
<comment type="subunit">
    <text evidence="15">Heterotrimer of RecB, RecC and RecD. All subunits contribute to DNA-binding. Interacts with RecA.</text>
</comment>
<dbReference type="NCBIfam" id="TIGR00609">
    <property type="entry name" value="recB"/>
    <property type="match status" value="1"/>
</dbReference>
<dbReference type="InterPro" id="IPR004586">
    <property type="entry name" value="RecB"/>
</dbReference>
<keyword evidence="3 15" id="KW-0547">Nucleotide-binding</keyword>
<dbReference type="Gene3D" id="1.10.486.10">
    <property type="entry name" value="PCRA, domain 4"/>
    <property type="match status" value="1"/>
</dbReference>
<organism evidence="19 20">
    <name type="scientific">Halothiobacillus diazotrophicus</name>
    <dbReference type="NCBI Taxonomy" id="1860122"/>
    <lineage>
        <taxon>Bacteria</taxon>
        <taxon>Pseudomonadati</taxon>
        <taxon>Pseudomonadota</taxon>
        <taxon>Gammaproteobacteria</taxon>
        <taxon>Chromatiales</taxon>
        <taxon>Halothiobacillaceae</taxon>
        <taxon>Halothiobacillus</taxon>
    </lineage>
</organism>
<keyword evidence="8 15" id="KW-0067">ATP-binding</keyword>
<comment type="miscellaneous">
    <text evidence="15">In the RecBCD complex, RecB has a slow 3'-5' helicase, an exonuclease activity and loads RecA onto ssDNA, RecD has a fast 5'-3' helicase activity, while RecC stimulates the ATPase and processivity of the RecB helicase and contributes to recognition of the Chi site.</text>
</comment>
<evidence type="ECO:0000256" key="11">
    <source>
        <dbReference type="ARBA" id="ARBA00023204"/>
    </source>
</evidence>
<evidence type="ECO:0000313" key="20">
    <source>
        <dbReference type="Proteomes" id="UP000078596"/>
    </source>
</evidence>
<dbReference type="Proteomes" id="UP000078596">
    <property type="component" value="Chromosome"/>
</dbReference>
<dbReference type="InterPro" id="IPR014016">
    <property type="entry name" value="UvrD-like_ATP-bd"/>
</dbReference>
<dbReference type="PANTHER" id="PTHR11070:SF23">
    <property type="entry name" value="RECBCD ENZYME SUBUNIT RECB"/>
    <property type="match status" value="1"/>
</dbReference>
<dbReference type="Pfam" id="PF12705">
    <property type="entry name" value="PDDEXK_1"/>
    <property type="match status" value="1"/>
</dbReference>
<dbReference type="InterPro" id="IPR000212">
    <property type="entry name" value="DNA_helicase_UvrD/REP"/>
</dbReference>
<dbReference type="Pfam" id="PF00580">
    <property type="entry name" value="UvrD-helicase"/>
    <property type="match status" value="1"/>
</dbReference>
<comment type="catalytic activity">
    <reaction evidence="15">
        <text>Exonucleolytic cleavage (in the presence of ATP) in either 5'- to 3'- or 3'- to 5'-direction to yield 5'-phosphooligonucleotides.</text>
        <dbReference type="EC" id="3.1.11.5"/>
    </reaction>
</comment>
<dbReference type="PROSITE" id="PS51198">
    <property type="entry name" value="UVRD_HELICASE_ATP_BIND"/>
    <property type="match status" value="1"/>
</dbReference>
<evidence type="ECO:0000256" key="5">
    <source>
        <dbReference type="ARBA" id="ARBA00022801"/>
    </source>
</evidence>
<evidence type="ECO:0000313" key="19">
    <source>
        <dbReference type="EMBL" id="ANJ68340.1"/>
    </source>
</evidence>
<evidence type="ECO:0000256" key="14">
    <source>
        <dbReference type="ARBA" id="ARBA00048988"/>
    </source>
</evidence>
<keyword evidence="9 15" id="KW-0460">Magnesium</keyword>
<keyword evidence="11 15" id="KW-0234">DNA repair</keyword>
<keyword evidence="2 15" id="KW-0479">Metal-binding</keyword>
<protein>
    <recommendedName>
        <fullName evidence="15">RecBCD enzyme subunit RecB</fullName>
        <ecNumber evidence="15">3.1.11.5</ecNumber>
        <ecNumber evidence="15">5.6.2.4</ecNumber>
    </recommendedName>
    <alternativeName>
        <fullName evidence="15">DNA 3'-5' helicase subunit RecB</fullName>
    </alternativeName>
    <alternativeName>
        <fullName evidence="15">Exonuclease V subunit RecB</fullName>
        <shortName evidence="15">ExoV subunit RecB</shortName>
    </alternativeName>
    <alternativeName>
        <fullName evidence="15">Helicase/nuclease RecBCD subunit RecB</fullName>
    </alternativeName>
</protein>
<keyword evidence="7 15" id="KW-0269">Exonuclease</keyword>
<evidence type="ECO:0000256" key="16">
    <source>
        <dbReference type="PROSITE-ProRule" id="PRU00560"/>
    </source>
</evidence>
<feature type="active site" description="For nuclease activity" evidence="15">
    <location>
        <position position="1174"/>
    </location>
</feature>
<sequence length="1285" mass="140636">MPPVEGSQELGALDFPLSNCRLIEASAGTGKTYTIAVLYLRLILGHDRCSDAEPEPLMPPQILVATFTQAAADELRERIRARLHVAAQLFAAPDSSIPADVDPLLLTLRGDYPNGQDRRIAAARLAKAADWMDEAAIFTIHGWCQRMLIEHAFHSRSLYAQTLLTDMTPVLETCVQDYWRIHVYGLPEAQRRLAARLLDDPETLLRRLRSLLVRDDTPIWLADRAVSDGDADLSAILACGTAHKSLLTRLESAARQIWQADAAALSELVTTLHLGINKRSHGVLKTEQDLAMALERIASWAATGEALDPRIRAFLAGPSLNKGFALPDHPIWSAVAAWHGAVRQTGELDEEMRLALFAHAALWVRHRVGVMLQTQGQMGFDDLLVNLDRALEGATGHVLAQSLCRQFPVALIDEFQDTDPLQFRIFDRIYGITDEVPSGTVILIGDPKQSIYRFRGADIQSYLKARTATTGRHYTLGHNFRSTPGLVNAVNQVFSLAESRPGGAFGYRDGGGNALPFIPVAAKGRARTLRIDGQDVPPLTGWTLSGEPCGVSVFIDEMAARCATDICRRVQAGAGGQAVFYPSDSGVEEGGTALQPRDIAVLVSNGKQAAAIQQALSQRGVRSVYLSDRHRLFASTEAADFLLWLRAMADPRHLGHIRSALATGSFCRSLAELDALRSTEAGEDPLDAAVERFLTYRALWLRQGVLAAVYRLLHDYDIPARLLTRPMVTVSGERRLMNLLHLADWAQSEQAQLAGIDALLQRFHQALDANETEQELRLEQDENLVQITTIHSAKGLQYPLVYLPYLCLIRPSERSRDDVAQVRHVGSARVLSLGADPQALAEQRHDELTEGLRLIYVGLTRAESACVVGLGPVTFNKKAAGTETETALGYLLGLSASSGDALTERQGEGAPGPVPPRTLDEALTHWAACSDIRIVSAPVATNDRYEAPLSPLGTALTPRSRHFRPWQITSFSSLSHSLHAALPVPETPEQANRLDSLVDESMEETTVRSSHSVAVDSTAPGPAHPTTVILSRLPKGPEFGTLMHRLFEVAGAEGFGRFDSRATCATLFHADEGLETTPPEVREPLTELIAQSLSVPLPSASGPLPLRDLRRYQIELEFWLPVDALRVAALDAILQAHFHPGLPRPPLSDQWVAGQLKGFMDLVFEADGRYYVLDYKSNWLGETDGAYAQERLTEAMLAARYDLQMALYLTALHRHLQDRVPDYDYARHMGGAFYLFVRGVAAPGRGVYSHCPDVAVIEAIDRCLGGESEVPPGADPLAVLAMEAT</sequence>
<dbReference type="STRING" id="1860122.A9404_07140"/>
<evidence type="ECO:0000256" key="1">
    <source>
        <dbReference type="ARBA" id="ARBA00022722"/>
    </source>
</evidence>
<comment type="domain">
    <text evidence="15">The C-terminal domain has nuclease activity and interacts with RecD. It interacts with RecA, facilitating its loading onto ssDNA.</text>
</comment>
<keyword evidence="1 15" id="KW-0540">Nuclease</keyword>
<dbReference type="Gene3D" id="1.10.3170.10">
    <property type="entry name" value="Recbcd, chain B, domain 2"/>
    <property type="match status" value="1"/>
</dbReference>
<keyword evidence="6 15" id="KW-0347">Helicase</keyword>
<feature type="domain" description="UvrD-like helicase ATP-binding" evidence="17">
    <location>
        <begin position="4"/>
        <end position="483"/>
    </location>
</feature>
<dbReference type="Gene3D" id="3.90.320.10">
    <property type="match status" value="1"/>
</dbReference>
<evidence type="ECO:0000256" key="10">
    <source>
        <dbReference type="ARBA" id="ARBA00023125"/>
    </source>
</evidence>
<dbReference type="InterPro" id="IPR011335">
    <property type="entry name" value="Restrct_endonuc-II-like"/>
</dbReference>
<dbReference type="InterPro" id="IPR038726">
    <property type="entry name" value="PDDEXK_AddAB-type"/>
</dbReference>
<evidence type="ECO:0000256" key="8">
    <source>
        <dbReference type="ARBA" id="ARBA00022840"/>
    </source>
</evidence>
<evidence type="ECO:0000256" key="12">
    <source>
        <dbReference type="ARBA" id="ARBA00023235"/>
    </source>
</evidence>
<dbReference type="EMBL" id="CP016027">
    <property type="protein sequence ID" value="ANJ68340.1"/>
    <property type="molecule type" value="Genomic_DNA"/>
</dbReference>
<keyword evidence="20" id="KW-1185">Reference proteome</keyword>
<dbReference type="SUPFAM" id="SSF52540">
    <property type="entry name" value="P-loop containing nucleoside triphosphate hydrolases"/>
    <property type="match status" value="1"/>
</dbReference>
<feature type="domain" description="UvrD-like helicase C-terminal" evidence="18">
    <location>
        <begin position="484"/>
        <end position="795"/>
    </location>
</feature>
<proteinExistence type="inferred from homology"/>
<dbReference type="EC" id="3.1.11.5" evidence="15"/>
<evidence type="ECO:0000256" key="4">
    <source>
        <dbReference type="ARBA" id="ARBA00022763"/>
    </source>
</evidence>
<dbReference type="GO" id="GO:0009338">
    <property type="term" value="C:exodeoxyribonuclease V complex"/>
    <property type="evidence" value="ECO:0007669"/>
    <property type="project" value="TreeGrafter"/>
</dbReference>
<dbReference type="SUPFAM" id="SSF52980">
    <property type="entry name" value="Restriction endonuclease-like"/>
    <property type="match status" value="1"/>
</dbReference>
<comment type="function">
    <text evidence="15">A helicase/nuclease that prepares dsDNA breaks (DSB) for recombinational DNA repair. Binds to DSBs and unwinds DNA via a highly rapid and processive ATP-dependent bidirectional helicase activity. Unwinds dsDNA until it encounters a Chi (crossover hotspot instigator) sequence from the 3' direction. Cuts ssDNA a few nucleotides 3' to the Chi site. The properties and activities of the enzyme are changed at Chi. The Chi-altered holoenzyme produces a long 3'-ssDNA overhang and facilitates RecA-binding to the ssDNA for homologous DNA recombination and repair. Holoenzyme degrades any linearized DNA that is unable to undergo homologous recombination. In the holoenzyme this subunit contributes ATPase, 3'-5' helicase, exonuclease activity and loads RecA onto ssDNA.</text>
</comment>
<dbReference type="CDD" id="cd22352">
    <property type="entry name" value="RecB_C-like"/>
    <property type="match status" value="1"/>
</dbReference>
<keyword evidence="5 15" id="KW-0378">Hydrolase</keyword>
<dbReference type="GO" id="GO:0003677">
    <property type="term" value="F:DNA binding"/>
    <property type="evidence" value="ECO:0007669"/>
    <property type="project" value="UniProtKB-UniRule"/>
</dbReference>
<evidence type="ECO:0000256" key="15">
    <source>
        <dbReference type="HAMAP-Rule" id="MF_01485"/>
    </source>
</evidence>
<feature type="binding site" evidence="15">
    <location>
        <position position="1174"/>
    </location>
    <ligand>
        <name>Mg(2+)</name>
        <dbReference type="ChEBI" id="CHEBI:18420"/>
    </ligand>
</feature>
<dbReference type="InterPro" id="IPR011604">
    <property type="entry name" value="PDDEXK-like_dom_sf"/>
</dbReference>
<evidence type="ECO:0000256" key="2">
    <source>
        <dbReference type="ARBA" id="ARBA00022723"/>
    </source>
</evidence>
<dbReference type="GO" id="GO:0043138">
    <property type="term" value="F:3'-5' DNA helicase activity"/>
    <property type="evidence" value="ECO:0007669"/>
    <property type="project" value="UniProtKB-UniRule"/>
</dbReference>
<dbReference type="PROSITE" id="PS51217">
    <property type="entry name" value="UVRD_HELICASE_CTER"/>
    <property type="match status" value="1"/>
</dbReference>
<comment type="catalytic activity">
    <reaction evidence="13 15">
        <text>Couples ATP hydrolysis with the unwinding of duplex DNA by translocating in the 3'-5' direction.</text>
        <dbReference type="EC" id="5.6.2.4"/>
    </reaction>
</comment>
<dbReference type="Pfam" id="PF13361">
    <property type="entry name" value="UvrD_C"/>
    <property type="match status" value="1"/>
</dbReference>
<dbReference type="HAMAP" id="MF_01485">
    <property type="entry name" value="RecB"/>
    <property type="match status" value="1"/>
</dbReference>
<evidence type="ECO:0000259" key="17">
    <source>
        <dbReference type="PROSITE" id="PS51198"/>
    </source>
</evidence>
<gene>
    <name evidence="15" type="primary">recB</name>
    <name evidence="19" type="ORF">A9404_07140</name>
</gene>
<dbReference type="GO" id="GO:0005829">
    <property type="term" value="C:cytosol"/>
    <property type="evidence" value="ECO:0007669"/>
    <property type="project" value="TreeGrafter"/>
</dbReference>
<dbReference type="GO" id="GO:0008854">
    <property type="term" value="F:exodeoxyribonuclease V activity"/>
    <property type="evidence" value="ECO:0007669"/>
    <property type="project" value="UniProtKB-EC"/>
</dbReference>